<organism evidence="2 3">
    <name type="scientific">Kwoniella heveanensis BCC8398</name>
    <dbReference type="NCBI Taxonomy" id="1296120"/>
    <lineage>
        <taxon>Eukaryota</taxon>
        <taxon>Fungi</taxon>
        <taxon>Dikarya</taxon>
        <taxon>Basidiomycota</taxon>
        <taxon>Agaricomycotina</taxon>
        <taxon>Tremellomycetes</taxon>
        <taxon>Tremellales</taxon>
        <taxon>Cryptococcaceae</taxon>
        <taxon>Kwoniella</taxon>
    </lineage>
</organism>
<proteinExistence type="predicted"/>
<feature type="region of interest" description="Disordered" evidence="1">
    <location>
        <begin position="459"/>
        <end position="479"/>
    </location>
</feature>
<feature type="region of interest" description="Disordered" evidence="1">
    <location>
        <begin position="35"/>
        <end position="90"/>
    </location>
</feature>
<dbReference type="STRING" id="1296120.A0A1B9GWH7"/>
<reference evidence="3" key="2">
    <citation type="submission" date="2013-12" db="EMBL/GenBank/DDBJ databases">
        <title>Evolution of pathogenesis and genome organization in the Tremellales.</title>
        <authorList>
            <person name="Cuomo C."/>
            <person name="Litvintseva A."/>
            <person name="Heitman J."/>
            <person name="Chen Y."/>
            <person name="Sun S."/>
            <person name="Springer D."/>
            <person name="Dromer F."/>
            <person name="Young S."/>
            <person name="Zeng Q."/>
            <person name="Chapman S."/>
            <person name="Gujja S."/>
            <person name="Saif S."/>
            <person name="Birren B."/>
        </authorList>
    </citation>
    <scope>NUCLEOTIDE SEQUENCE [LARGE SCALE GENOMIC DNA]</scope>
    <source>
        <strain evidence="3">BCC8398</strain>
    </source>
</reference>
<dbReference type="EMBL" id="KI669499">
    <property type="protein sequence ID" value="OCF35388.1"/>
    <property type="molecule type" value="Genomic_DNA"/>
</dbReference>
<name>A0A1B9GWH7_9TREE</name>
<keyword evidence="3" id="KW-1185">Reference proteome</keyword>
<evidence type="ECO:0000313" key="3">
    <source>
        <dbReference type="Proteomes" id="UP000092666"/>
    </source>
</evidence>
<feature type="region of interest" description="Disordered" evidence="1">
    <location>
        <begin position="604"/>
        <end position="629"/>
    </location>
</feature>
<accession>A0A1B9GWH7</accession>
<evidence type="ECO:0000256" key="1">
    <source>
        <dbReference type="SAM" id="MobiDB-lite"/>
    </source>
</evidence>
<sequence length="898" mass="98872">MITLRAARNSAFRLSRGVAGTVTTSHSEGQFSLLPHAESSSAPFQRQLSSTLTSRRHDAEASVQRQSEGGSVARGGGKGKDKQRTNPRLRRQAMANAKKLAEALKTEAASKPPLSSSARQDIPLPTKSDDQSFWADMLVKPTTFNTAAPANSATTSSSALTAPSLEDLLAKRPEYSPREPWHPRYQKQYRRIYESIDSAFVLKQMRDFAKDLNIGISGRTRNSKSLIIKKIMRSWNWVEPMPKPVERPPESQVFDLPASELFLFLRDNELVQAFTQDEDDSLDLSVVPYSQAPKSVFHVDKPEDEGRMVLLATGRDEPLARLNAALKERKESIHTIDFSGNDIHGQIPPVELLQYRATAMSVEEAEEAKRLLRVAVYRTRILPSTRSLSTILPVVPHFHASSPPITKFSLYPFTPSLTEPLSWDMIAQTYSKSLFRLRKVRQWNNKPAMRELDHKQENMGEGRVKALSPTTTPSSTLFSGTGNQPLYKIMSDFIRQDAAAMGQVGRLTVSFGHLLYSVSPKDGRIGPWDSPLPGQWYFETLPKWLGGNEERKPFFAPSLTPAMIQYPLPGSSRLIRRIRYRSILSPASEAGTEETQFLSFTYNHPHESASSNTGDTEHVEVGGGGKSEAKWQDRLGDFLDQMEKEIKAEEKGASSASSTLSSGSDSAEAAAESDTEEGATSEGRPKVQVTTPVAGPRAPEDGKSDGNSVEAKLEIVAERGVLRELDLHIPDRPTDARFTATFSESLSPDSIPEGIAALFRSHLALDQANTPPLSSSSAPAHLEFEDVMYELELDEYLEVNEDVGDGATAVTKRMVRSIDQGLSASARPVVYNEIEFSTMADADPEHRLPDEFYEELAMVTRDIGPDASALSHHNAIATSGAAGTVGHNPLMGLASWDQ</sequence>
<feature type="region of interest" description="Disordered" evidence="1">
    <location>
        <begin position="647"/>
        <end position="709"/>
    </location>
</feature>
<reference evidence="2 3" key="1">
    <citation type="submission" date="2013-07" db="EMBL/GenBank/DDBJ databases">
        <title>The Genome Sequence of Cryptococcus heveanensis BCC8398.</title>
        <authorList>
            <consortium name="The Broad Institute Genome Sequencing Platform"/>
            <person name="Cuomo C."/>
            <person name="Litvintseva A."/>
            <person name="Chen Y."/>
            <person name="Heitman J."/>
            <person name="Sun S."/>
            <person name="Springer D."/>
            <person name="Dromer F."/>
            <person name="Young S.K."/>
            <person name="Zeng Q."/>
            <person name="Gargeya S."/>
            <person name="Fitzgerald M."/>
            <person name="Abouelleil A."/>
            <person name="Alvarado L."/>
            <person name="Berlin A.M."/>
            <person name="Chapman S.B."/>
            <person name="Dewar J."/>
            <person name="Goldberg J."/>
            <person name="Griggs A."/>
            <person name="Gujja S."/>
            <person name="Hansen M."/>
            <person name="Howarth C."/>
            <person name="Imamovic A."/>
            <person name="Larimer J."/>
            <person name="McCowan C."/>
            <person name="Murphy C."/>
            <person name="Pearson M."/>
            <person name="Priest M."/>
            <person name="Roberts A."/>
            <person name="Saif S."/>
            <person name="Shea T."/>
            <person name="Sykes S."/>
            <person name="Wortman J."/>
            <person name="Nusbaum C."/>
            <person name="Birren B."/>
        </authorList>
    </citation>
    <scope>NUCLEOTIDE SEQUENCE [LARGE SCALE GENOMIC DNA]</scope>
    <source>
        <strain evidence="2 3">BCC8398</strain>
    </source>
</reference>
<gene>
    <name evidence="2" type="ORF">I316_02938</name>
</gene>
<dbReference type="AlphaFoldDB" id="A0A1B9GWH7"/>
<evidence type="ECO:0000313" key="2">
    <source>
        <dbReference type="EMBL" id="OCF35388.1"/>
    </source>
</evidence>
<dbReference type="OrthoDB" id="3362817at2759"/>
<feature type="compositionally biased region" description="Low complexity" evidence="1">
    <location>
        <begin position="653"/>
        <end position="670"/>
    </location>
</feature>
<feature type="region of interest" description="Disordered" evidence="1">
    <location>
        <begin position="104"/>
        <end position="127"/>
    </location>
</feature>
<protein>
    <submittedName>
        <fullName evidence="2">Uncharacterized protein</fullName>
    </submittedName>
</protein>
<dbReference type="Proteomes" id="UP000092666">
    <property type="component" value="Unassembled WGS sequence"/>
</dbReference>
<feature type="compositionally biased region" description="Low complexity" evidence="1">
    <location>
        <begin position="467"/>
        <end position="479"/>
    </location>
</feature>
<feature type="compositionally biased region" description="Polar residues" evidence="1">
    <location>
        <begin position="604"/>
        <end position="614"/>
    </location>
</feature>
<feature type="compositionally biased region" description="Polar residues" evidence="1">
    <location>
        <begin position="38"/>
        <end position="53"/>
    </location>
</feature>